<proteinExistence type="predicted"/>
<dbReference type="Proteomes" id="UP000829398">
    <property type="component" value="Chromosome 3"/>
</dbReference>
<keyword evidence="1" id="KW-0548">Nucleotidyltransferase</keyword>
<reference evidence="2" key="1">
    <citation type="journal article" date="2023" name="Hortic. Res.">
        <title>A chromosome-level phased genome enabling allele-level studies in sweet orange: a case study on citrus Huanglongbing tolerance.</title>
        <authorList>
            <person name="Wu B."/>
            <person name="Yu Q."/>
            <person name="Deng Z."/>
            <person name="Duan Y."/>
            <person name="Luo F."/>
            <person name="Gmitter F. Jr."/>
        </authorList>
    </citation>
    <scope>NUCLEOTIDE SEQUENCE [LARGE SCALE GENOMIC DNA]</scope>
    <source>
        <strain evidence="2">cv. Valencia</strain>
    </source>
</reference>
<accession>A0ACB8M3C5</accession>
<organism evidence="1 2">
    <name type="scientific">Citrus sinensis</name>
    <name type="common">Sweet orange</name>
    <name type="synonym">Citrus aurantium var. sinensis</name>
    <dbReference type="NCBI Taxonomy" id="2711"/>
    <lineage>
        <taxon>Eukaryota</taxon>
        <taxon>Viridiplantae</taxon>
        <taxon>Streptophyta</taxon>
        <taxon>Embryophyta</taxon>
        <taxon>Tracheophyta</taxon>
        <taxon>Spermatophyta</taxon>
        <taxon>Magnoliopsida</taxon>
        <taxon>eudicotyledons</taxon>
        <taxon>Gunneridae</taxon>
        <taxon>Pentapetalae</taxon>
        <taxon>rosids</taxon>
        <taxon>malvids</taxon>
        <taxon>Sapindales</taxon>
        <taxon>Rutaceae</taxon>
        <taxon>Aurantioideae</taxon>
        <taxon>Citrus</taxon>
    </lineage>
</organism>
<sequence>MIASHDGDEPRTYSEAITSSAKELWIKAIDEEMKSMRSNHVWDLVDLPAYRKAIGNKWVLRVKRKAYDIIERYKACLLAKGYNQQEGIDYEETFSLVVMFTSIRLILAIVAHMDLELHQMDVKTTFLNGELEEEIYMEQPDGYIINDQERKVCKLKKSIYGLKQSSKQWYLRFLNL</sequence>
<dbReference type="EMBL" id="CM039172">
    <property type="protein sequence ID" value="KAH9780120.1"/>
    <property type="molecule type" value="Genomic_DNA"/>
</dbReference>
<keyword evidence="2" id="KW-1185">Reference proteome</keyword>
<keyword evidence="1" id="KW-0808">Transferase</keyword>
<protein>
    <submittedName>
        <fullName evidence="1">Reverse transcriptase Ty1/copia-type domain-containing protein</fullName>
    </submittedName>
</protein>
<evidence type="ECO:0000313" key="2">
    <source>
        <dbReference type="Proteomes" id="UP000829398"/>
    </source>
</evidence>
<comment type="caution">
    <text evidence="1">The sequence shown here is derived from an EMBL/GenBank/DDBJ whole genome shotgun (WGS) entry which is preliminary data.</text>
</comment>
<gene>
    <name evidence="1" type="ORF">KPL71_007962</name>
</gene>
<name>A0ACB8M3C5_CITSI</name>
<evidence type="ECO:0000313" key="1">
    <source>
        <dbReference type="EMBL" id="KAH9780120.1"/>
    </source>
</evidence>
<keyword evidence="1" id="KW-0695">RNA-directed DNA polymerase</keyword>